<dbReference type="InParanoid" id="A0A5C3PL94"/>
<sequence>MAFRYATRIDCDTIHIFGDSKSALDTILDARPHGQQAASVRVCTHLAEWLDAAPARRVEIHWIPSHSGIRENELIDEDVQQAS</sequence>
<proteinExistence type="predicted"/>
<dbReference type="PROSITE" id="PS50879">
    <property type="entry name" value="RNASE_H_1"/>
    <property type="match status" value="1"/>
</dbReference>
<protein>
    <recommendedName>
        <fullName evidence="1">RNase H type-1 domain-containing protein</fullName>
    </recommendedName>
</protein>
<dbReference type="Pfam" id="PF00075">
    <property type="entry name" value="RNase_H"/>
    <property type="match status" value="1"/>
</dbReference>
<accession>A0A5C3PL94</accession>
<gene>
    <name evidence="2" type="ORF">K466DRAFT_485495</name>
</gene>
<dbReference type="Proteomes" id="UP000308197">
    <property type="component" value="Unassembled WGS sequence"/>
</dbReference>
<dbReference type="InterPro" id="IPR012337">
    <property type="entry name" value="RNaseH-like_sf"/>
</dbReference>
<evidence type="ECO:0000313" key="3">
    <source>
        <dbReference type="Proteomes" id="UP000308197"/>
    </source>
</evidence>
<dbReference type="InterPro" id="IPR002156">
    <property type="entry name" value="RNaseH_domain"/>
</dbReference>
<dbReference type="Gene3D" id="3.30.420.10">
    <property type="entry name" value="Ribonuclease H-like superfamily/Ribonuclease H"/>
    <property type="match status" value="1"/>
</dbReference>
<organism evidence="2 3">
    <name type="scientific">Polyporus arcularius HHB13444</name>
    <dbReference type="NCBI Taxonomy" id="1314778"/>
    <lineage>
        <taxon>Eukaryota</taxon>
        <taxon>Fungi</taxon>
        <taxon>Dikarya</taxon>
        <taxon>Basidiomycota</taxon>
        <taxon>Agaricomycotina</taxon>
        <taxon>Agaricomycetes</taxon>
        <taxon>Polyporales</taxon>
        <taxon>Polyporaceae</taxon>
        <taxon>Polyporus</taxon>
    </lineage>
</organism>
<dbReference type="InterPro" id="IPR036397">
    <property type="entry name" value="RNaseH_sf"/>
</dbReference>
<dbReference type="GO" id="GO:0004523">
    <property type="term" value="F:RNA-DNA hybrid ribonuclease activity"/>
    <property type="evidence" value="ECO:0007669"/>
    <property type="project" value="InterPro"/>
</dbReference>
<reference evidence="2 3" key="1">
    <citation type="journal article" date="2019" name="Nat. Ecol. Evol.">
        <title>Megaphylogeny resolves global patterns of mushroom evolution.</title>
        <authorList>
            <person name="Varga T."/>
            <person name="Krizsan K."/>
            <person name="Foldi C."/>
            <person name="Dima B."/>
            <person name="Sanchez-Garcia M."/>
            <person name="Sanchez-Ramirez S."/>
            <person name="Szollosi G.J."/>
            <person name="Szarkandi J.G."/>
            <person name="Papp V."/>
            <person name="Albert L."/>
            <person name="Andreopoulos W."/>
            <person name="Angelini C."/>
            <person name="Antonin V."/>
            <person name="Barry K.W."/>
            <person name="Bougher N.L."/>
            <person name="Buchanan P."/>
            <person name="Buyck B."/>
            <person name="Bense V."/>
            <person name="Catcheside P."/>
            <person name="Chovatia M."/>
            <person name="Cooper J."/>
            <person name="Damon W."/>
            <person name="Desjardin D."/>
            <person name="Finy P."/>
            <person name="Geml J."/>
            <person name="Haridas S."/>
            <person name="Hughes K."/>
            <person name="Justo A."/>
            <person name="Karasinski D."/>
            <person name="Kautmanova I."/>
            <person name="Kiss B."/>
            <person name="Kocsube S."/>
            <person name="Kotiranta H."/>
            <person name="LaButti K.M."/>
            <person name="Lechner B.E."/>
            <person name="Liimatainen K."/>
            <person name="Lipzen A."/>
            <person name="Lukacs Z."/>
            <person name="Mihaltcheva S."/>
            <person name="Morgado L.N."/>
            <person name="Niskanen T."/>
            <person name="Noordeloos M.E."/>
            <person name="Ohm R.A."/>
            <person name="Ortiz-Santana B."/>
            <person name="Ovrebo C."/>
            <person name="Racz N."/>
            <person name="Riley R."/>
            <person name="Savchenko A."/>
            <person name="Shiryaev A."/>
            <person name="Soop K."/>
            <person name="Spirin V."/>
            <person name="Szebenyi C."/>
            <person name="Tomsovsky M."/>
            <person name="Tulloss R.E."/>
            <person name="Uehling J."/>
            <person name="Grigoriev I.V."/>
            <person name="Vagvolgyi C."/>
            <person name="Papp T."/>
            <person name="Martin F.M."/>
            <person name="Miettinen O."/>
            <person name="Hibbett D.S."/>
            <person name="Nagy L.G."/>
        </authorList>
    </citation>
    <scope>NUCLEOTIDE SEQUENCE [LARGE SCALE GENOMIC DNA]</scope>
    <source>
        <strain evidence="2 3">HHB13444</strain>
    </source>
</reference>
<keyword evidence="3" id="KW-1185">Reference proteome</keyword>
<evidence type="ECO:0000259" key="1">
    <source>
        <dbReference type="PROSITE" id="PS50879"/>
    </source>
</evidence>
<dbReference type="EMBL" id="ML211057">
    <property type="protein sequence ID" value="TFK90051.1"/>
    <property type="molecule type" value="Genomic_DNA"/>
</dbReference>
<dbReference type="GO" id="GO:0003676">
    <property type="term" value="F:nucleic acid binding"/>
    <property type="evidence" value="ECO:0007669"/>
    <property type="project" value="InterPro"/>
</dbReference>
<name>A0A5C3PL94_9APHY</name>
<dbReference type="AlphaFoldDB" id="A0A5C3PL94"/>
<evidence type="ECO:0000313" key="2">
    <source>
        <dbReference type="EMBL" id="TFK90051.1"/>
    </source>
</evidence>
<feature type="domain" description="RNase H type-1" evidence="1">
    <location>
        <begin position="1"/>
        <end position="83"/>
    </location>
</feature>
<dbReference type="SUPFAM" id="SSF53098">
    <property type="entry name" value="Ribonuclease H-like"/>
    <property type="match status" value="1"/>
</dbReference>
<feature type="non-terminal residue" evidence="2">
    <location>
        <position position="83"/>
    </location>
</feature>